<gene>
    <name evidence="3" type="ORF">GCM10009798_17670</name>
</gene>
<dbReference type="InterPro" id="IPR050237">
    <property type="entry name" value="ATP-dep_AMP-bd_enzyme"/>
</dbReference>
<reference evidence="3 4" key="1">
    <citation type="journal article" date="2019" name="Int. J. Syst. Evol. Microbiol.">
        <title>The Global Catalogue of Microorganisms (GCM) 10K type strain sequencing project: providing services to taxonomists for standard genome sequencing and annotation.</title>
        <authorList>
            <consortium name="The Broad Institute Genomics Platform"/>
            <consortium name="The Broad Institute Genome Sequencing Center for Infectious Disease"/>
            <person name="Wu L."/>
            <person name="Ma J."/>
        </authorList>
    </citation>
    <scope>NUCLEOTIDE SEQUENCE [LARGE SCALE GENOMIC DNA]</scope>
    <source>
        <strain evidence="3 4">JCM 15309</strain>
    </source>
</reference>
<keyword evidence="4" id="KW-1185">Reference proteome</keyword>
<dbReference type="Proteomes" id="UP001500571">
    <property type="component" value="Unassembled WGS sequence"/>
</dbReference>
<dbReference type="InterPro" id="IPR020845">
    <property type="entry name" value="AMP-binding_CS"/>
</dbReference>
<dbReference type="PANTHER" id="PTHR43767:SF1">
    <property type="entry name" value="NONRIBOSOMAL PEPTIDE SYNTHASE PES1 (EUROFUNG)-RELATED"/>
    <property type="match status" value="1"/>
</dbReference>
<keyword evidence="3" id="KW-0436">Ligase</keyword>
<dbReference type="Gene3D" id="3.40.50.12780">
    <property type="entry name" value="N-terminal domain of ligase-like"/>
    <property type="match status" value="1"/>
</dbReference>
<dbReference type="GO" id="GO:0016874">
    <property type="term" value="F:ligase activity"/>
    <property type="evidence" value="ECO:0007669"/>
    <property type="project" value="UniProtKB-KW"/>
</dbReference>
<feature type="domain" description="AMP-dependent synthetase/ligase" evidence="1">
    <location>
        <begin position="10"/>
        <end position="370"/>
    </location>
</feature>
<dbReference type="InterPro" id="IPR045851">
    <property type="entry name" value="AMP-bd_C_sf"/>
</dbReference>
<dbReference type="RefSeq" id="WP_344044393.1">
    <property type="nucleotide sequence ID" value="NZ_BAAAPB010000001.1"/>
</dbReference>
<dbReference type="NCBIfam" id="NF004837">
    <property type="entry name" value="PRK06187.1"/>
    <property type="match status" value="1"/>
</dbReference>
<dbReference type="SUPFAM" id="SSF56801">
    <property type="entry name" value="Acetyl-CoA synthetase-like"/>
    <property type="match status" value="1"/>
</dbReference>
<dbReference type="Pfam" id="PF13193">
    <property type="entry name" value="AMP-binding_C"/>
    <property type="match status" value="1"/>
</dbReference>
<dbReference type="PANTHER" id="PTHR43767">
    <property type="entry name" value="LONG-CHAIN-FATTY-ACID--COA LIGASE"/>
    <property type="match status" value="1"/>
</dbReference>
<evidence type="ECO:0000313" key="4">
    <source>
        <dbReference type="Proteomes" id="UP001500571"/>
    </source>
</evidence>
<evidence type="ECO:0000259" key="2">
    <source>
        <dbReference type="Pfam" id="PF13193"/>
    </source>
</evidence>
<protein>
    <submittedName>
        <fullName evidence="3">Long-chain fatty acid--CoA ligase</fullName>
    </submittedName>
</protein>
<proteinExistence type="predicted"/>
<dbReference type="InterPro" id="IPR042099">
    <property type="entry name" value="ANL_N_sf"/>
</dbReference>
<dbReference type="CDD" id="cd17631">
    <property type="entry name" value="FACL_FadD13-like"/>
    <property type="match status" value="1"/>
</dbReference>
<evidence type="ECO:0000259" key="1">
    <source>
        <dbReference type="Pfam" id="PF00501"/>
    </source>
</evidence>
<comment type="caution">
    <text evidence="3">The sequence shown here is derived from an EMBL/GenBank/DDBJ whole genome shotgun (WGS) entry which is preliminary data.</text>
</comment>
<dbReference type="Gene3D" id="3.30.300.30">
    <property type="match status" value="1"/>
</dbReference>
<name>A0ABN2QUX5_9ACTN</name>
<dbReference type="EMBL" id="BAAAPB010000001">
    <property type="protein sequence ID" value="GAA1958513.1"/>
    <property type="molecule type" value="Genomic_DNA"/>
</dbReference>
<feature type="domain" description="AMP-binding enzyme C-terminal" evidence="2">
    <location>
        <begin position="420"/>
        <end position="495"/>
    </location>
</feature>
<sequence>MYLTHALHRGVRYWPDRVLTVDGDRAFTTAESAERVARLAGALHTLGVHEGDRVAIVALNTDRHHELFFGSWWAGAVANPLNTRWSAAEIVYALNDSGSKVVLVDEAFAGIVDRLRAEVDCLEAVVYVGRGEAPVGTLVYDDLVAAAEPVEDARRSGDDLAFLLYTGGTTGNAKGVMITHRSFLTSLLSYQMSGAAVRADGVTMLTGPLFHIGALLGWYAQQLLGGKLVFVPTFSPENAMRTIQEHGVTGCALVPTMIQRICEHPDFGSYDLTSLEFIGYGASATPDSLLALVMEKLPHTQLVHVYGMTETGVLTVLNGPDHRARRKLGSVGRASSVVELEIVDAEGRPVPPGTVGQIVTRGDHVMAGYWNKPEETANAMRNGWLQTGDGGYLDDEGYVWIADRLKDMIISGGENVYSAEVENVLAGHPAVASCAVIGVPDPEWGERVHAIVVLRPGQSVTIDDVRSFVKERIAGYKAPRSLSILDEMPMTGTGKVLKRELRASIAGR</sequence>
<dbReference type="InterPro" id="IPR000873">
    <property type="entry name" value="AMP-dep_synth/lig_dom"/>
</dbReference>
<organism evidence="3 4">
    <name type="scientific">Nocardioides panacihumi</name>
    <dbReference type="NCBI Taxonomy" id="400774"/>
    <lineage>
        <taxon>Bacteria</taxon>
        <taxon>Bacillati</taxon>
        <taxon>Actinomycetota</taxon>
        <taxon>Actinomycetes</taxon>
        <taxon>Propionibacteriales</taxon>
        <taxon>Nocardioidaceae</taxon>
        <taxon>Nocardioides</taxon>
    </lineage>
</organism>
<evidence type="ECO:0000313" key="3">
    <source>
        <dbReference type="EMBL" id="GAA1958513.1"/>
    </source>
</evidence>
<dbReference type="PROSITE" id="PS00455">
    <property type="entry name" value="AMP_BINDING"/>
    <property type="match status" value="1"/>
</dbReference>
<dbReference type="Pfam" id="PF00501">
    <property type="entry name" value="AMP-binding"/>
    <property type="match status" value="1"/>
</dbReference>
<dbReference type="InterPro" id="IPR025110">
    <property type="entry name" value="AMP-bd_C"/>
</dbReference>
<accession>A0ABN2QUX5</accession>